<organism evidence="4 5">
    <name type="scientific">Acinetobacter albensis</name>
    <dbReference type="NCBI Taxonomy" id="1673609"/>
    <lineage>
        <taxon>Bacteria</taxon>
        <taxon>Pseudomonadati</taxon>
        <taxon>Pseudomonadota</taxon>
        <taxon>Gammaproteobacteria</taxon>
        <taxon>Moraxellales</taxon>
        <taxon>Moraxellaceae</taxon>
        <taxon>Acinetobacter</taxon>
    </lineage>
</organism>
<keyword evidence="2" id="KW-0722">Serine protease inhibitor</keyword>
<evidence type="ECO:0000256" key="1">
    <source>
        <dbReference type="ARBA" id="ARBA00022690"/>
    </source>
</evidence>
<feature type="signal peptide" evidence="3">
    <location>
        <begin position="1"/>
        <end position="20"/>
    </location>
</feature>
<evidence type="ECO:0000256" key="3">
    <source>
        <dbReference type="SAM" id="SignalP"/>
    </source>
</evidence>
<dbReference type="Pfam" id="PF11720">
    <property type="entry name" value="Inhibitor_I78"/>
    <property type="match status" value="1"/>
</dbReference>
<evidence type="ECO:0000256" key="2">
    <source>
        <dbReference type="ARBA" id="ARBA00022900"/>
    </source>
</evidence>
<dbReference type="OrthoDB" id="148878at2"/>
<sequence>MKIIQNLSLILAAITLTACANHPEQVPSQQPHTMTNCVSEEATKLVGQTGLSEAVIKTKTKAETVRMVSPGQPVTLDYRSNRVTVVTDPQTKIIVQASCG</sequence>
<evidence type="ECO:0000313" key="5">
    <source>
        <dbReference type="Proteomes" id="UP000243661"/>
    </source>
</evidence>
<name>A0A1C4GX10_9GAMM</name>
<dbReference type="InterPro" id="IPR036354">
    <property type="entry name" value="Prot_inh_pot1_sf"/>
</dbReference>
<feature type="chain" id="PRO_5008692758" evidence="3">
    <location>
        <begin position="21"/>
        <end position="100"/>
    </location>
</feature>
<protein>
    <submittedName>
        <fullName evidence="4">Peptidase inhibitor I78 family protein</fullName>
    </submittedName>
</protein>
<dbReference type="Gene3D" id="3.30.10.10">
    <property type="entry name" value="Trypsin Inhibitor V, subunit A"/>
    <property type="match status" value="1"/>
</dbReference>
<gene>
    <name evidence="4" type="ORF">GA0116959_11220</name>
</gene>
<reference evidence="4 5" key="1">
    <citation type="submission" date="2016-08" db="EMBL/GenBank/DDBJ databases">
        <authorList>
            <person name="Seilhamer J.J."/>
        </authorList>
    </citation>
    <scope>NUCLEOTIDE SEQUENCE [LARGE SCALE GENOMIC DNA]</scope>
    <source>
        <strain evidence="4 5">ANC 4874</strain>
    </source>
</reference>
<dbReference type="PROSITE" id="PS51257">
    <property type="entry name" value="PROKAR_LIPOPROTEIN"/>
    <property type="match status" value="1"/>
</dbReference>
<proteinExistence type="predicted"/>
<dbReference type="EMBL" id="FMBK01000012">
    <property type="protein sequence ID" value="SCC72747.1"/>
    <property type="molecule type" value="Genomic_DNA"/>
</dbReference>
<keyword evidence="1" id="KW-0646">Protease inhibitor</keyword>
<keyword evidence="3" id="KW-0732">Signal</keyword>
<dbReference type="InterPro" id="IPR021719">
    <property type="entry name" value="Prot_inh_I78"/>
</dbReference>
<dbReference type="SUPFAM" id="SSF54654">
    <property type="entry name" value="CI-2 family of serine protease inhibitors"/>
    <property type="match status" value="1"/>
</dbReference>
<accession>A0A1C4GX10</accession>
<dbReference type="GO" id="GO:0004867">
    <property type="term" value="F:serine-type endopeptidase inhibitor activity"/>
    <property type="evidence" value="ECO:0007669"/>
    <property type="project" value="UniProtKB-KW"/>
</dbReference>
<dbReference type="AlphaFoldDB" id="A0A1C4GX10"/>
<dbReference type="Proteomes" id="UP000243661">
    <property type="component" value="Unassembled WGS sequence"/>
</dbReference>
<evidence type="ECO:0000313" key="4">
    <source>
        <dbReference type="EMBL" id="SCC72747.1"/>
    </source>
</evidence>